<dbReference type="CDD" id="cd09917">
    <property type="entry name" value="F-box_SF"/>
    <property type="match status" value="1"/>
</dbReference>
<evidence type="ECO:0000313" key="2">
    <source>
        <dbReference type="Proteomes" id="UP001162098"/>
    </source>
</evidence>
<organism evidence="1 2">
    <name type="scientific">Medusavirus stheno T3</name>
    <dbReference type="NCBI Taxonomy" id="3069717"/>
    <lineage>
        <taxon>Viruses</taxon>
        <taxon>Varidnaviria</taxon>
        <taxon>Bamfordvirae</taxon>
        <taxon>Nucleocytoviricota</taxon>
        <taxon>Megaviricetes</taxon>
        <taxon>Mamonoviridae</taxon>
        <taxon>Medusavirus</taxon>
        <taxon>Medusavirus sthenus</taxon>
    </lineage>
</organism>
<keyword evidence="2" id="KW-1185">Reference proteome</keyword>
<dbReference type="InterPro" id="IPR036047">
    <property type="entry name" value="F-box-like_dom_sf"/>
</dbReference>
<dbReference type="SUPFAM" id="SSF81383">
    <property type="entry name" value="F-box domain"/>
    <property type="match status" value="1"/>
</dbReference>
<reference evidence="1 2" key="1">
    <citation type="submission" date="2020-09" db="EMBL/GenBank/DDBJ databases">
        <authorList>
            <person name="Zhang R."/>
            <person name="Garcia K."/>
            <person name="Ogata H."/>
        </authorList>
    </citation>
    <scope>NUCLEOTIDE SEQUENCE [LARGE SCALE GENOMIC DNA]</scope>
    <source>
        <strain evidence="2">stheno</strain>
    </source>
</reference>
<dbReference type="KEGG" id="vg:80543692"/>
<dbReference type="EMBL" id="MW018138">
    <property type="protein sequence ID" value="QPB44496.1"/>
    <property type="molecule type" value="Genomic_DNA"/>
</dbReference>
<dbReference type="Proteomes" id="UP001162098">
    <property type="component" value="Segment"/>
</dbReference>
<sequence length="296" mass="34049">MDEHREILPSLPLEVLLQIALPLRRLDYVMLSSTCRSLREMLNGIPAWNARIARMNHTKQQNADDLGRLFARIKTHRRDYARMKELTRLFLGDLCEDGDTRPIATVALVGHGRDRQWLVATFDSFFRTGDGDGASVFTDNADWWHKHTDDRHRYEVLTEPMTGDGRCAIVDAMTTAGLHHKRRISGFCSASASGNMTSEQVREHEALLILPTYKGNDGEALRLWRVPMGHPWYLSCAHEDKQIDEFAMHMRHLTVAMRKEKIDAFAILLRKDAPYTPRIVPKYPMVHRLAFAEDVF</sequence>
<name>A0A7S8BDH5_9VIRU</name>
<evidence type="ECO:0000313" key="1">
    <source>
        <dbReference type="EMBL" id="QPB44496.1"/>
    </source>
</evidence>
<accession>A0A7S8BDH5</accession>
<protein>
    <submittedName>
        <fullName evidence="1">F-box domain-containing protein</fullName>
    </submittedName>
</protein>
<proteinExistence type="predicted"/>